<feature type="transmembrane region" description="Helical" evidence="11">
    <location>
        <begin position="155"/>
        <end position="174"/>
    </location>
</feature>
<protein>
    <recommendedName>
        <fullName evidence="3">histidine kinase</fullName>
        <ecNumber evidence="3">2.7.13.3</ecNumber>
    </recommendedName>
</protein>
<evidence type="ECO:0000313" key="15">
    <source>
        <dbReference type="Proteomes" id="UP000525652"/>
    </source>
</evidence>
<comment type="subcellular location">
    <subcellularLocation>
        <location evidence="2">Membrane</location>
        <topology evidence="2">Multi-pass membrane protein</topology>
    </subcellularLocation>
</comment>
<dbReference type="PROSITE" id="PS50885">
    <property type="entry name" value="HAMP"/>
    <property type="match status" value="1"/>
</dbReference>
<proteinExistence type="predicted"/>
<dbReference type="CDD" id="cd06225">
    <property type="entry name" value="HAMP"/>
    <property type="match status" value="1"/>
</dbReference>
<dbReference type="InterPro" id="IPR005467">
    <property type="entry name" value="His_kinase_dom"/>
</dbReference>
<dbReference type="Gene3D" id="6.10.340.10">
    <property type="match status" value="1"/>
</dbReference>
<feature type="domain" description="Histidine kinase" evidence="12">
    <location>
        <begin position="237"/>
        <end position="453"/>
    </location>
</feature>
<evidence type="ECO:0000256" key="1">
    <source>
        <dbReference type="ARBA" id="ARBA00000085"/>
    </source>
</evidence>
<evidence type="ECO:0000256" key="8">
    <source>
        <dbReference type="ARBA" id="ARBA00022989"/>
    </source>
</evidence>
<dbReference type="InterPro" id="IPR003660">
    <property type="entry name" value="HAMP_dom"/>
</dbReference>
<dbReference type="Pfam" id="PF00512">
    <property type="entry name" value="HisKA"/>
    <property type="match status" value="1"/>
</dbReference>
<dbReference type="EC" id="2.7.13.3" evidence="3"/>
<dbReference type="SUPFAM" id="SSF158472">
    <property type="entry name" value="HAMP domain-like"/>
    <property type="match status" value="1"/>
</dbReference>
<dbReference type="PANTHER" id="PTHR45436:SF15">
    <property type="entry name" value="SENSOR HISTIDINE KINASE CUSS"/>
    <property type="match status" value="1"/>
</dbReference>
<dbReference type="SMART" id="SM00388">
    <property type="entry name" value="HisKA"/>
    <property type="match status" value="1"/>
</dbReference>
<evidence type="ECO:0000256" key="7">
    <source>
        <dbReference type="ARBA" id="ARBA00022777"/>
    </source>
</evidence>
<feature type="domain" description="HAMP" evidence="13">
    <location>
        <begin position="176"/>
        <end position="229"/>
    </location>
</feature>
<keyword evidence="5" id="KW-0808">Transferase</keyword>
<dbReference type="Proteomes" id="UP000525652">
    <property type="component" value="Unassembled WGS sequence"/>
</dbReference>
<dbReference type="InterPro" id="IPR003661">
    <property type="entry name" value="HisK_dim/P_dom"/>
</dbReference>
<dbReference type="FunFam" id="3.30.565.10:FF:000006">
    <property type="entry name" value="Sensor histidine kinase WalK"/>
    <property type="match status" value="1"/>
</dbReference>
<accession>A0A7X1E686</accession>
<dbReference type="InterPro" id="IPR050428">
    <property type="entry name" value="TCS_sensor_his_kinase"/>
</dbReference>
<evidence type="ECO:0000313" key="14">
    <source>
        <dbReference type="EMBL" id="MBC2603964.1"/>
    </source>
</evidence>
<evidence type="ECO:0000256" key="3">
    <source>
        <dbReference type="ARBA" id="ARBA00012438"/>
    </source>
</evidence>
<comment type="catalytic activity">
    <reaction evidence="1">
        <text>ATP + protein L-histidine = ADP + protein N-phospho-L-histidine.</text>
        <dbReference type="EC" id="2.7.13.3"/>
    </reaction>
</comment>
<keyword evidence="4" id="KW-0597">Phosphoprotein</keyword>
<dbReference type="CDD" id="cd00075">
    <property type="entry name" value="HATPase"/>
    <property type="match status" value="1"/>
</dbReference>
<dbReference type="GO" id="GO:0000155">
    <property type="term" value="F:phosphorelay sensor kinase activity"/>
    <property type="evidence" value="ECO:0007669"/>
    <property type="project" value="InterPro"/>
</dbReference>
<dbReference type="PANTHER" id="PTHR45436">
    <property type="entry name" value="SENSOR HISTIDINE KINASE YKOH"/>
    <property type="match status" value="1"/>
</dbReference>
<dbReference type="Pfam" id="PF02518">
    <property type="entry name" value="HATPase_c"/>
    <property type="match status" value="1"/>
</dbReference>
<dbReference type="PROSITE" id="PS50109">
    <property type="entry name" value="HIS_KIN"/>
    <property type="match status" value="1"/>
</dbReference>
<dbReference type="Gene3D" id="1.10.287.130">
    <property type="match status" value="1"/>
</dbReference>
<evidence type="ECO:0000256" key="10">
    <source>
        <dbReference type="ARBA" id="ARBA00023136"/>
    </source>
</evidence>
<evidence type="ECO:0000256" key="9">
    <source>
        <dbReference type="ARBA" id="ARBA00023012"/>
    </source>
</evidence>
<dbReference type="RefSeq" id="WP_185694584.1">
    <property type="nucleotide sequence ID" value="NZ_JACHVA010000137.1"/>
</dbReference>
<evidence type="ECO:0000259" key="12">
    <source>
        <dbReference type="PROSITE" id="PS50109"/>
    </source>
</evidence>
<evidence type="ECO:0000256" key="6">
    <source>
        <dbReference type="ARBA" id="ARBA00022692"/>
    </source>
</evidence>
<dbReference type="CDD" id="cd00082">
    <property type="entry name" value="HisKA"/>
    <property type="match status" value="1"/>
</dbReference>
<dbReference type="PRINTS" id="PR00344">
    <property type="entry name" value="BCTRLSENSOR"/>
</dbReference>
<dbReference type="SUPFAM" id="SSF47384">
    <property type="entry name" value="Homodimeric domain of signal transducing histidine kinase"/>
    <property type="match status" value="1"/>
</dbReference>
<dbReference type="GO" id="GO:0005886">
    <property type="term" value="C:plasma membrane"/>
    <property type="evidence" value="ECO:0007669"/>
    <property type="project" value="TreeGrafter"/>
</dbReference>
<keyword evidence="7" id="KW-0418">Kinase</keyword>
<organism evidence="14 15">
    <name type="scientific">Puniceicoccus vermicola</name>
    <dbReference type="NCBI Taxonomy" id="388746"/>
    <lineage>
        <taxon>Bacteria</taxon>
        <taxon>Pseudomonadati</taxon>
        <taxon>Verrucomicrobiota</taxon>
        <taxon>Opitutia</taxon>
        <taxon>Puniceicoccales</taxon>
        <taxon>Puniceicoccaceae</taxon>
        <taxon>Puniceicoccus</taxon>
    </lineage>
</organism>
<feature type="transmembrane region" description="Helical" evidence="11">
    <location>
        <begin position="12"/>
        <end position="31"/>
    </location>
</feature>
<keyword evidence="15" id="KW-1185">Reference proteome</keyword>
<dbReference type="SMART" id="SM00387">
    <property type="entry name" value="HATPase_c"/>
    <property type="match status" value="1"/>
</dbReference>
<evidence type="ECO:0000256" key="5">
    <source>
        <dbReference type="ARBA" id="ARBA00022679"/>
    </source>
</evidence>
<dbReference type="InterPro" id="IPR036890">
    <property type="entry name" value="HATPase_C_sf"/>
</dbReference>
<keyword evidence="10 11" id="KW-0472">Membrane</keyword>
<comment type="caution">
    <text evidence="14">The sequence shown here is derived from an EMBL/GenBank/DDBJ whole genome shotgun (WGS) entry which is preliminary data.</text>
</comment>
<evidence type="ECO:0000256" key="2">
    <source>
        <dbReference type="ARBA" id="ARBA00004141"/>
    </source>
</evidence>
<dbReference type="InterPro" id="IPR003594">
    <property type="entry name" value="HATPase_dom"/>
</dbReference>
<dbReference type="SUPFAM" id="SSF55874">
    <property type="entry name" value="ATPase domain of HSP90 chaperone/DNA topoisomerase II/histidine kinase"/>
    <property type="match status" value="1"/>
</dbReference>
<gene>
    <name evidence="14" type="ORF">H5P30_19460</name>
</gene>
<dbReference type="SMART" id="SM00304">
    <property type="entry name" value="HAMP"/>
    <property type="match status" value="1"/>
</dbReference>
<dbReference type="AlphaFoldDB" id="A0A7X1E686"/>
<sequence length="455" mass="51217">MKSLTSRMTLWYALIATATVAVILTGGRFYLEYSLLRGIDLLNAVEFEEIRSRIEEQGPEASVADRIAAVHQHAELDASLYFFQVADSDGEILYRSANLGPYQLPEALHGHPTISYEDPELGWIRSMEGQVGDLDVHVVSWLDSTHALFDDYERASLLVCGGVFLLSLTFGYFLSRLALRPIASIQQTAQKISASRFSERIPVPNTGDEVERMAVLLNAMLDRLESAYEQVKRFTAEASHEFRTPLSIVRLQAEKLLNQPSLDPEEREKSLRDQMEEIERLNQMIDDLLFLARSDAGVMRLESRDVFLAEFLEDLQCDVNLLAEEQGLRFVLDHPKNLIWKLDPVLIRQVLLNLISNALRFSSPGMTVRLAVSVRKESLVFSVEDEGAGVPEEKLGRIFDRFERLEPESDSGSNGLGLAICRSIVERHGGNVGARNRQDRSGLVVEVRIPFRGDV</sequence>
<name>A0A7X1E686_9BACT</name>
<dbReference type="InterPro" id="IPR004358">
    <property type="entry name" value="Sig_transdc_His_kin-like_C"/>
</dbReference>
<dbReference type="InterPro" id="IPR036097">
    <property type="entry name" value="HisK_dim/P_sf"/>
</dbReference>
<keyword evidence="6 11" id="KW-0812">Transmembrane</keyword>
<reference evidence="14 15" key="1">
    <citation type="submission" date="2020-07" db="EMBL/GenBank/DDBJ databases">
        <authorList>
            <person name="Feng X."/>
        </authorList>
    </citation>
    <scope>NUCLEOTIDE SEQUENCE [LARGE SCALE GENOMIC DNA]</scope>
    <source>
        <strain evidence="14 15">JCM14086</strain>
    </source>
</reference>
<dbReference type="Pfam" id="PF00672">
    <property type="entry name" value="HAMP"/>
    <property type="match status" value="1"/>
</dbReference>
<evidence type="ECO:0000259" key="13">
    <source>
        <dbReference type="PROSITE" id="PS50885"/>
    </source>
</evidence>
<evidence type="ECO:0000256" key="11">
    <source>
        <dbReference type="SAM" id="Phobius"/>
    </source>
</evidence>
<dbReference type="EMBL" id="JACHVA010000137">
    <property type="protein sequence ID" value="MBC2603964.1"/>
    <property type="molecule type" value="Genomic_DNA"/>
</dbReference>
<evidence type="ECO:0000256" key="4">
    <source>
        <dbReference type="ARBA" id="ARBA00022553"/>
    </source>
</evidence>
<dbReference type="Gene3D" id="3.30.565.10">
    <property type="entry name" value="Histidine kinase-like ATPase, C-terminal domain"/>
    <property type="match status" value="1"/>
</dbReference>
<keyword evidence="9" id="KW-0902">Two-component regulatory system</keyword>
<keyword evidence="8 11" id="KW-1133">Transmembrane helix</keyword>